<organism evidence="1">
    <name type="scientific">marine sediment metagenome</name>
    <dbReference type="NCBI Taxonomy" id="412755"/>
    <lineage>
        <taxon>unclassified sequences</taxon>
        <taxon>metagenomes</taxon>
        <taxon>ecological metagenomes</taxon>
    </lineage>
</organism>
<sequence>MIYERIGVVFVFGKNTLTKKMINKSMRDQAVTVGADAIIFAKYKDIASARYFESYGSTFVDFDWAKKQGTGNWLMKGKPIGAGLAIIYKVVTKQH</sequence>
<name>X0RYX2_9ZZZZ</name>
<accession>X0RYX2</accession>
<evidence type="ECO:0000313" key="1">
    <source>
        <dbReference type="EMBL" id="GAF68201.1"/>
    </source>
</evidence>
<gene>
    <name evidence="1" type="ORF">S01H1_09919</name>
</gene>
<protein>
    <submittedName>
        <fullName evidence="1">Uncharacterized protein</fullName>
    </submittedName>
</protein>
<comment type="caution">
    <text evidence="1">The sequence shown here is derived from an EMBL/GenBank/DDBJ whole genome shotgun (WGS) entry which is preliminary data.</text>
</comment>
<proteinExistence type="predicted"/>
<reference evidence="1" key="1">
    <citation type="journal article" date="2014" name="Front. Microbiol.">
        <title>High frequency of phylogenetically diverse reductive dehalogenase-homologous genes in deep subseafloor sedimentary metagenomes.</title>
        <authorList>
            <person name="Kawai M."/>
            <person name="Futagami T."/>
            <person name="Toyoda A."/>
            <person name="Takaki Y."/>
            <person name="Nishi S."/>
            <person name="Hori S."/>
            <person name="Arai W."/>
            <person name="Tsubouchi T."/>
            <person name="Morono Y."/>
            <person name="Uchiyama I."/>
            <person name="Ito T."/>
            <person name="Fujiyama A."/>
            <person name="Inagaki F."/>
            <person name="Takami H."/>
        </authorList>
    </citation>
    <scope>NUCLEOTIDE SEQUENCE</scope>
    <source>
        <strain evidence="1">Expedition CK06-06</strain>
    </source>
</reference>
<dbReference type="EMBL" id="BARS01005066">
    <property type="protein sequence ID" value="GAF68201.1"/>
    <property type="molecule type" value="Genomic_DNA"/>
</dbReference>
<dbReference type="AlphaFoldDB" id="X0RYX2"/>